<protein>
    <recommendedName>
        <fullName evidence="1">Reverse transcriptase domain-containing protein</fullName>
    </recommendedName>
</protein>
<proteinExistence type="predicted"/>
<dbReference type="AlphaFoldDB" id="A0A4Y2PPQ7"/>
<gene>
    <name evidence="2" type="ORF">AVEN_9760_1</name>
</gene>
<accession>A0A4Y2PPQ7</accession>
<dbReference type="InterPro" id="IPR000477">
    <property type="entry name" value="RT_dom"/>
</dbReference>
<sequence length="176" mass="19791">MLGNPLNRNAKVFSGKILQQLYPEAAEEQIDISFTPSFSEERFSKIEIDNILKRFAKSKAPVFDGIDSFGFREEKSTNHALRKLTDVIEDAKKREHYVIVISLDIQGALGNLKYDIVRKELRKLYTKSNISETLEDILSNCKVAIQTSDGAAVWKQTEGCPQGSCPPPLSWNIVAD</sequence>
<evidence type="ECO:0000313" key="2">
    <source>
        <dbReference type="EMBL" id="GBN52227.1"/>
    </source>
</evidence>
<name>A0A4Y2PPQ7_ARAVE</name>
<keyword evidence="3" id="KW-1185">Reference proteome</keyword>
<dbReference type="OrthoDB" id="6437148at2759"/>
<dbReference type="EMBL" id="BGPR01133871">
    <property type="protein sequence ID" value="GBN52227.1"/>
    <property type="molecule type" value="Genomic_DNA"/>
</dbReference>
<dbReference type="Proteomes" id="UP000499080">
    <property type="component" value="Unassembled WGS sequence"/>
</dbReference>
<dbReference type="PROSITE" id="PS50878">
    <property type="entry name" value="RT_POL"/>
    <property type="match status" value="1"/>
</dbReference>
<evidence type="ECO:0000259" key="1">
    <source>
        <dbReference type="PROSITE" id="PS50878"/>
    </source>
</evidence>
<organism evidence="2 3">
    <name type="scientific">Araneus ventricosus</name>
    <name type="common">Orbweaver spider</name>
    <name type="synonym">Epeira ventricosa</name>
    <dbReference type="NCBI Taxonomy" id="182803"/>
    <lineage>
        <taxon>Eukaryota</taxon>
        <taxon>Metazoa</taxon>
        <taxon>Ecdysozoa</taxon>
        <taxon>Arthropoda</taxon>
        <taxon>Chelicerata</taxon>
        <taxon>Arachnida</taxon>
        <taxon>Araneae</taxon>
        <taxon>Araneomorphae</taxon>
        <taxon>Entelegynae</taxon>
        <taxon>Araneoidea</taxon>
        <taxon>Araneidae</taxon>
        <taxon>Araneus</taxon>
    </lineage>
</organism>
<evidence type="ECO:0000313" key="3">
    <source>
        <dbReference type="Proteomes" id="UP000499080"/>
    </source>
</evidence>
<comment type="caution">
    <text evidence="2">The sequence shown here is derived from an EMBL/GenBank/DDBJ whole genome shotgun (WGS) entry which is preliminary data.</text>
</comment>
<reference evidence="2 3" key="1">
    <citation type="journal article" date="2019" name="Sci. Rep.">
        <title>Orb-weaving spider Araneus ventricosus genome elucidates the spidroin gene catalogue.</title>
        <authorList>
            <person name="Kono N."/>
            <person name="Nakamura H."/>
            <person name="Ohtoshi R."/>
            <person name="Moran D.A.P."/>
            <person name="Shinohara A."/>
            <person name="Yoshida Y."/>
            <person name="Fujiwara M."/>
            <person name="Mori M."/>
            <person name="Tomita M."/>
            <person name="Arakawa K."/>
        </authorList>
    </citation>
    <scope>NUCLEOTIDE SEQUENCE [LARGE SCALE GENOMIC DNA]</scope>
</reference>
<feature type="domain" description="Reverse transcriptase" evidence="1">
    <location>
        <begin position="1"/>
        <end position="176"/>
    </location>
</feature>